<dbReference type="EMBL" id="JAUMVS010000042">
    <property type="protein sequence ID" value="MDO4841732.1"/>
    <property type="molecule type" value="Genomic_DNA"/>
</dbReference>
<dbReference type="AlphaFoldDB" id="A0AA43RH47"/>
<name>A0AA43RH47_9ACTN</name>
<sequence length="70" mass="8042">MAKSIRCNMCGKVFDIWDAQEDFSIERLLGYGTKHDGDALQLDLCCDCMEKIIDKCKISPIIPLDWEDDE</sequence>
<reference evidence="1" key="1">
    <citation type="submission" date="2023-07" db="EMBL/GenBank/DDBJ databases">
        <title>Between Cages and Wild: Unraveling the Impact of Captivity on Animal Microbiomes and Antimicrobial Resistance.</title>
        <authorList>
            <person name="Schmartz G.P."/>
            <person name="Rehner J."/>
            <person name="Schuff M.J."/>
            <person name="Becker S.L."/>
            <person name="Kravczyk M."/>
            <person name="Gurevich A."/>
            <person name="Francke R."/>
            <person name="Mueller R."/>
            <person name="Keller V."/>
            <person name="Keller A."/>
        </authorList>
    </citation>
    <scope>NUCLEOTIDE SEQUENCE</scope>
    <source>
        <strain evidence="1">S12M_St_49</strain>
    </source>
</reference>
<evidence type="ECO:0000313" key="1">
    <source>
        <dbReference type="EMBL" id="MDO4841732.1"/>
    </source>
</evidence>
<protein>
    <submittedName>
        <fullName evidence="1">Uncharacterized protein</fullName>
    </submittedName>
</protein>
<organism evidence="1 2">
    <name type="scientific">Phoenicibacter congonensis</name>
    <dbReference type="NCBI Taxonomy" id="1944646"/>
    <lineage>
        <taxon>Bacteria</taxon>
        <taxon>Bacillati</taxon>
        <taxon>Actinomycetota</taxon>
        <taxon>Coriobacteriia</taxon>
        <taxon>Eggerthellales</taxon>
        <taxon>Eggerthellaceae</taxon>
        <taxon>Phoenicibacter</taxon>
    </lineage>
</organism>
<evidence type="ECO:0000313" key="2">
    <source>
        <dbReference type="Proteomes" id="UP001168575"/>
    </source>
</evidence>
<proteinExistence type="predicted"/>
<gene>
    <name evidence="1" type="ORF">Q3982_03535</name>
</gene>
<keyword evidence="2" id="KW-1185">Reference proteome</keyword>
<accession>A0AA43RH47</accession>
<comment type="caution">
    <text evidence="1">The sequence shown here is derived from an EMBL/GenBank/DDBJ whole genome shotgun (WGS) entry which is preliminary data.</text>
</comment>
<dbReference type="Proteomes" id="UP001168575">
    <property type="component" value="Unassembled WGS sequence"/>
</dbReference>